<dbReference type="RefSeq" id="WP_169501706.1">
    <property type="nucleotide sequence ID" value="NZ_JABBFZ010000051.1"/>
</dbReference>
<proteinExistence type="predicted"/>
<dbReference type="Proteomes" id="UP000583127">
    <property type="component" value="Unassembled WGS sequence"/>
</dbReference>
<feature type="region of interest" description="Disordered" evidence="1">
    <location>
        <begin position="26"/>
        <end position="47"/>
    </location>
</feature>
<keyword evidence="5" id="KW-1185">Reference proteome</keyword>
<evidence type="ECO:0000313" key="4">
    <source>
        <dbReference type="EMBL" id="NML35532.1"/>
    </source>
</evidence>
<feature type="signal peptide" evidence="2">
    <location>
        <begin position="1"/>
        <end position="24"/>
    </location>
</feature>
<comment type="caution">
    <text evidence="4">The sequence shown here is derived from an EMBL/GenBank/DDBJ whole genome shotgun (WGS) entry which is preliminary data.</text>
</comment>
<accession>A0A7Y0A2Y1</accession>
<reference evidence="4 5" key="1">
    <citation type="submission" date="2020-04" db="EMBL/GenBank/DDBJ databases">
        <title>Paraburkholderia sp. G-4-1-8 isolated from soil.</title>
        <authorList>
            <person name="Dahal R.H."/>
        </authorList>
    </citation>
    <scope>NUCLEOTIDE SEQUENCE [LARGE SCALE GENOMIC DNA]</scope>
    <source>
        <strain evidence="4 5">G-4-1-8</strain>
    </source>
</reference>
<feature type="domain" description="BON" evidence="3">
    <location>
        <begin position="43"/>
        <end position="111"/>
    </location>
</feature>
<name>A0A7Y0A2Y1_9BURK</name>
<dbReference type="Pfam" id="PF04972">
    <property type="entry name" value="BON"/>
    <property type="match status" value="1"/>
</dbReference>
<dbReference type="Gene3D" id="3.30.1340.30">
    <property type="match status" value="1"/>
</dbReference>
<evidence type="ECO:0000259" key="3">
    <source>
        <dbReference type="PROSITE" id="PS50914"/>
    </source>
</evidence>
<protein>
    <submittedName>
        <fullName evidence="4">BON domain-containing protein</fullName>
    </submittedName>
</protein>
<evidence type="ECO:0000256" key="2">
    <source>
        <dbReference type="SAM" id="SignalP"/>
    </source>
</evidence>
<keyword evidence="2" id="KW-0732">Signal</keyword>
<gene>
    <name evidence="4" type="ORF">HHL14_32575</name>
</gene>
<dbReference type="InterPro" id="IPR014004">
    <property type="entry name" value="Transpt-assoc_nodulatn_dom_bac"/>
</dbReference>
<organism evidence="4 5">
    <name type="scientific">Paraburkholderia antibiotica</name>
    <dbReference type="NCBI Taxonomy" id="2728839"/>
    <lineage>
        <taxon>Bacteria</taxon>
        <taxon>Pseudomonadati</taxon>
        <taxon>Pseudomonadota</taxon>
        <taxon>Betaproteobacteria</taxon>
        <taxon>Burkholderiales</taxon>
        <taxon>Burkholderiaceae</taxon>
        <taxon>Paraburkholderia</taxon>
    </lineage>
</organism>
<dbReference type="AlphaFoldDB" id="A0A7Y0A2Y1"/>
<dbReference type="PROSITE" id="PS50914">
    <property type="entry name" value="BON"/>
    <property type="match status" value="1"/>
</dbReference>
<dbReference type="InterPro" id="IPR007055">
    <property type="entry name" value="BON_dom"/>
</dbReference>
<dbReference type="SMART" id="SM00749">
    <property type="entry name" value="BON"/>
    <property type="match status" value="1"/>
</dbReference>
<evidence type="ECO:0000313" key="5">
    <source>
        <dbReference type="Proteomes" id="UP000583127"/>
    </source>
</evidence>
<feature type="chain" id="PRO_5030995857" evidence="2">
    <location>
        <begin position="25"/>
        <end position="114"/>
    </location>
</feature>
<dbReference type="EMBL" id="JABBFZ010000051">
    <property type="protein sequence ID" value="NML35532.1"/>
    <property type="molecule type" value="Genomic_DNA"/>
</dbReference>
<feature type="compositionally biased region" description="Polar residues" evidence="1">
    <location>
        <begin position="26"/>
        <end position="37"/>
    </location>
</feature>
<evidence type="ECO:0000256" key="1">
    <source>
        <dbReference type="SAM" id="MobiDB-lite"/>
    </source>
</evidence>
<sequence length="114" mass="11726">MKAIHAIRLAVGTLLVTGSIAAVAQTNDPTSSANPSGPNAGRSHESLGRMVRNALSHEMGIYASHIIVRSEAGTIILLGTVPDHTASEKAEAIARRVAGVVAVKNALSLRPEGV</sequence>